<dbReference type="Proteomes" id="UP000592180">
    <property type="component" value="Unassembled WGS sequence"/>
</dbReference>
<dbReference type="GO" id="GO:0016051">
    <property type="term" value="P:carbohydrate biosynthetic process"/>
    <property type="evidence" value="ECO:0007669"/>
    <property type="project" value="InterPro"/>
</dbReference>
<dbReference type="InterPro" id="IPR057736">
    <property type="entry name" value="SAF_PseI/NeuA/NeuB"/>
</dbReference>
<comment type="caution">
    <text evidence="2">The sequence shown here is derived from an EMBL/GenBank/DDBJ whole genome shotgun (WGS) entry which is preliminary data.</text>
</comment>
<protein>
    <submittedName>
        <fullName evidence="2">N-acetylneuraminate synthase</fullName>
        <ecNumber evidence="2">2.5.1.56</ecNumber>
    </submittedName>
</protein>
<dbReference type="PROSITE" id="PS50844">
    <property type="entry name" value="AFP_LIKE"/>
    <property type="match status" value="1"/>
</dbReference>
<dbReference type="InterPro" id="IPR013132">
    <property type="entry name" value="PseI/NeuA/B-like_N"/>
</dbReference>
<sequence length="352" mass="39897">MKKITINQKEIYNYSAPYIIAEIGANHNGDMELAKIMIKSAKDCGADCVKFQSWTPTSLIAKEEYDRNQKYDDSPKKHFGSLKEMVEKYYLREEQHFELKEYCDSLGIDFCSTPFSYAEVDLLDKCDVPFYKIASMDLNNYQLLNYVAERNKPIILSTGMATLAEIDNTVNLLYKKGVENIALLHCISIYPPKNKDINLHNIPMLQQAFGEIPIGFSDHSFGFSIPLASVALGSCIIEKHFTTDKDLPGWDHEISADPFEMKIICEESKKISESLGSFKRIVSEDEQAKKDKFRRSLVTTKSLKAGHVLSANDLTSKRPGTGISPDLIEQIVGRSLVKDVEEDIVIKWENLQ</sequence>
<accession>A0A840KGD2</accession>
<evidence type="ECO:0000259" key="1">
    <source>
        <dbReference type="PROSITE" id="PS50844"/>
    </source>
</evidence>
<proteinExistence type="predicted"/>
<dbReference type="InterPro" id="IPR013974">
    <property type="entry name" value="SAF"/>
</dbReference>
<dbReference type="CDD" id="cd11615">
    <property type="entry name" value="SAF_NeuB_like"/>
    <property type="match status" value="1"/>
</dbReference>
<dbReference type="InterPro" id="IPR051690">
    <property type="entry name" value="PseI-like"/>
</dbReference>
<dbReference type="Pfam" id="PF08666">
    <property type="entry name" value="SAF"/>
    <property type="match status" value="1"/>
</dbReference>
<dbReference type="EMBL" id="JACHLE010000002">
    <property type="protein sequence ID" value="MBB4806593.1"/>
    <property type="molecule type" value="Genomic_DNA"/>
</dbReference>
<dbReference type="SMART" id="SM00858">
    <property type="entry name" value="SAF"/>
    <property type="match status" value="1"/>
</dbReference>
<gene>
    <name evidence="2" type="ORF">HNP38_001889</name>
</gene>
<name>A0A840KGD2_9FLAO</name>
<keyword evidence="3" id="KW-1185">Reference proteome</keyword>
<feature type="domain" description="AFP-like" evidence="1">
    <location>
        <begin position="296"/>
        <end position="352"/>
    </location>
</feature>
<organism evidence="2 3">
    <name type="scientific">Chryseobacterium defluvii</name>
    <dbReference type="NCBI Taxonomy" id="160396"/>
    <lineage>
        <taxon>Bacteria</taxon>
        <taxon>Pseudomonadati</taxon>
        <taxon>Bacteroidota</taxon>
        <taxon>Flavobacteriia</taxon>
        <taxon>Flavobacteriales</taxon>
        <taxon>Weeksellaceae</taxon>
        <taxon>Chryseobacterium group</taxon>
        <taxon>Chryseobacterium</taxon>
    </lineage>
</organism>
<dbReference type="Gene3D" id="3.90.1210.10">
    <property type="entry name" value="Antifreeze-like/N-acetylneuraminic acid synthase C-terminal domain"/>
    <property type="match status" value="1"/>
</dbReference>
<dbReference type="SUPFAM" id="SSF51269">
    <property type="entry name" value="AFP III-like domain"/>
    <property type="match status" value="1"/>
</dbReference>
<dbReference type="PANTHER" id="PTHR42966">
    <property type="entry name" value="N-ACETYLNEURAMINATE SYNTHASE"/>
    <property type="match status" value="1"/>
</dbReference>
<keyword evidence="2" id="KW-0808">Transferase</keyword>
<dbReference type="RefSeq" id="WP_184188203.1">
    <property type="nucleotide sequence ID" value="NZ_JACHLE010000002.1"/>
</dbReference>
<dbReference type="SUPFAM" id="SSF51569">
    <property type="entry name" value="Aldolase"/>
    <property type="match status" value="1"/>
</dbReference>
<evidence type="ECO:0000313" key="3">
    <source>
        <dbReference type="Proteomes" id="UP000592180"/>
    </source>
</evidence>
<dbReference type="GO" id="GO:0050462">
    <property type="term" value="F:N-acetylneuraminate synthase activity"/>
    <property type="evidence" value="ECO:0007669"/>
    <property type="project" value="UniProtKB-EC"/>
</dbReference>
<dbReference type="InterPro" id="IPR036732">
    <property type="entry name" value="AFP_Neu5c_C_sf"/>
</dbReference>
<dbReference type="EC" id="2.5.1.56" evidence="2"/>
<dbReference type="Pfam" id="PF03102">
    <property type="entry name" value="NeuB"/>
    <property type="match status" value="1"/>
</dbReference>
<reference evidence="2 3" key="1">
    <citation type="submission" date="2020-08" db="EMBL/GenBank/DDBJ databases">
        <title>Functional genomics of gut bacteria from endangered species of beetles.</title>
        <authorList>
            <person name="Carlos-Shanley C."/>
        </authorList>
    </citation>
    <scope>NUCLEOTIDE SEQUENCE [LARGE SCALE GENOMIC DNA]</scope>
    <source>
        <strain evidence="2 3">S00151</strain>
    </source>
</reference>
<dbReference type="Gene3D" id="3.20.20.70">
    <property type="entry name" value="Aldolase class I"/>
    <property type="match status" value="1"/>
</dbReference>
<dbReference type="InterPro" id="IPR013785">
    <property type="entry name" value="Aldolase_TIM"/>
</dbReference>
<dbReference type="GO" id="GO:0047444">
    <property type="term" value="F:N-acylneuraminate-9-phosphate synthase activity"/>
    <property type="evidence" value="ECO:0007669"/>
    <property type="project" value="TreeGrafter"/>
</dbReference>
<dbReference type="PANTHER" id="PTHR42966:SF1">
    <property type="entry name" value="SIALIC ACID SYNTHASE"/>
    <property type="match status" value="1"/>
</dbReference>
<dbReference type="InterPro" id="IPR006190">
    <property type="entry name" value="SAF_AFP_Neu5Ac"/>
</dbReference>
<evidence type="ECO:0000313" key="2">
    <source>
        <dbReference type="EMBL" id="MBB4806593.1"/>
    </source>
</evidence>
<dbReference type="AlphaFoldDB" id="A0A840KGD2"/>